<protein>
    <recommendedName>
        <fullName evidence="4">DUF4328 domain-containing protein</fullName>
    </recommendedName>
</protein>
<gene>
    <name evidence="2" type="ORF">ACFQDO_02285</name>
</gene>
<evidence type="ECO:0008006" key="4">
    <source>
        <dbReference type="Google" id="ProtNLM"/>
    </source>
</evidence>
<organism evidence="2 3">
    <name type="scientific">Angustibacter luteus</name>
    <dbReference type="NCBI Taxonomy" id="658456"/>
    <lineage>
        <taxon>Bacteria</taxon>
        <taxon>Bacillati</taxon>
        <taxon>Actinomycetota</taxon>
        <taxon>Actinomycetes</taxon>
        <taxon>Kineosporiales</taxon>
        <taxon>Kineosporiaceae</taxon>
    </lineage>
</organism>
<accession>A0ABW1J9N4</accession>
<sequence>MEAFVAWCGFFGAWLLVAGPIYQAALELQEQDLERDRIHDVSQAVPKPPQVSVWWWLVPPVRYVLHHKQEERYRQAVLRALSAEDREAFVQFVNKATGWFLVAGGASLLALKETWELREHYEWPVAAFWVLAAVMAVLAASYTVGRIQRTERMLARSTG</sequence>
<keyword evidence="1" id="KW-1133">Transmembrane helix</keyword>
<evidence type="ECO:0000256" key="1">
    <source>
        <dbReference type="SAM" id="Phobius"/>
    </source>
</evidence>
<dbReference type="EMBL" id="JBHSRD010000002">
    <property type="protein sequence ID" value="MFC6005946.1"/>
    <property type="molecule type" value="Genomic_DNA"/>
</dbReference>
<feature type="transmembrane region" description="Helical" evidence="1">
    <location>
        <begin position="123"/>
        <end position="144"/>
    </location>
</feature>
<evidence type="ECO:0000313" key="3">
    <source>
        <dbReference type="Proteomes" id="UP001596189"/>
    </source>
</evidence>
<dbReference type="Proteomes" id="UP001596189">
    <property type="component" value="Unassembled WGS sequence"/>
</dbReference>
<keyword evidence="1" id="KW-0472">Membrane</keyword>
<keyword evidence="3" id="KW-1185">Reference proteome</keyword>
<name>A0ABW1J9N4_9ACTN</name>
<dbReference type="RefSeq" id="WP_345716815.1">
    <property type="nucleotide sequence ID" value="NZ_BAABFP010000005.1"/>
</dbReference>
<comment type="caution">
    <text evidence="2">The sequence shown here is derived from an EMBL/GenBank/DDBJ whole genome shotgun (WGS) entry which is preliminary data.</text>
</comment>
<evidence type="ECO:0000313" key="2">
    <source>
        <dbReference type="EMBL" id="MFC6005946.1"/>
    </source>
</evidence>
<reference evidence="3" key="1">
    <citation type="journal article" date="2019" name="Int. J. Syst. Evol. Microbiol.">
        <title>The Global Catalogue of Microorganisms (GCM) 10K type strain sequencing project: providing services to taxonomists for standard genome sequencing and annotation.</title>
        <authorList>
            <consortium name="The Broad Institute Genomics Platform"/>
            <consortium name="The Broad Institute Genome Sequencing Center for Infectious Disease"/>
            <person name="Wu L."/>
            <person name="Ma J."/>
        </authorList>
    </citation>
    <scope>NUCLEOTIDE SEQUENCE [LARGE SCALE GENOMIC DNA]</scope>
    <source>
        <strain evidence="3">KACC 14249</strain>
    </source>
</reference>
<proteinExistence type="predicted"/>
<keyword evidence="1" id="KW-0812">Transmembrane</keyword>